<dbReference type="InterPro" id="IPR025110">
    <property type="entry name" value="AMP-bd_C"/>
</dbReference>
<dbReference type="SUPFAM" id="SSF56801">
    <property type="entry name" value="Acetyl-CoA synthetase-like"/>
    <property type="match status" value="1"/>
</dbReference>
<dbReference type="GO" id="GO:0016878">
    <property type="term" value="F:acid-thiol ligase activity"/>
    <property type="evidence" value="ECO:0007669"/>
    <property type="project" value="TreeGrafter"/>
</dbReference>
<feature type="domain" description="AMP-dependent synthetase/ligase" evidence="2">
    <location>
        <begin position="24"/>
        <end position="375"/>
    </location>
</feature>
<name>A0A1B7LGS4_9FIRM</name>
<dbReference type="Proteomes" id="UP000078532">
    <property type="component" value="Unassembled WGS sequence"/>
</dbReference>
<dbReference type="AlphaFoldDB" id="A0A1B7LGS4"/>
<comment type="caution">
    <text evidence="4">The sequence shown here is derived from an EMBL/GenBank/DDBJ whole genome shotgun (WGS) entry which is preliminary data.</text>
</comment>
<dbReference type="InterPro" id="IPR045851">
    <property type="entry name" value="AMP-bd_C_sf"/>
</dbReference>
<dbReference type="EMBL" id="LYVF01000069">
    <property type="protein sequence ID" value="OAT85303.1"/>
    <property type="molecule type" value="Genomic_DNA"/>
</dbReference>
<sequence>MTKIDLPDKYNAVTTFVDCHVEEGRSRRVAIYYQDRSITYGEVYEMVNRAGNALLELGVERENRVFLLLPDSPELVYLYFGAMKIGAVPIPMNNRLPAADYLYMLNDSRSKVVVIPPEMAEVLEKVKPSLCFARHFVTTGNVPGYLNFYDLLAGAAPSLAPAETSKDDAAFWLYSSGSTGAPKGVVHLHHDWIHCCELYARNILNIRPDDISMSVSKLFHAYGLGNGLMFPFRTGGSTVLYPEVPRPEPFLTEAARRRVTLFYGVPTFYAAALALPGLAKRFDLSSVRLCVSAGEPLPAAIYRRWRDCFGVEILDGIGSTEVLHIYVSSRPGEVLPGSTGKPVPGYEVKVLDENSCELPPGQTGTLWVKGESATPYFWNKHQRSKELIRGEWFNTGDRWYVDEDGYYWYSGRADDAFKCRGEWVEPVEIENLLIEHEAVLESGVVGCPFGAGLEKPVAFVVLKPGYEGTAEQVESLKLFVRERMPGYKVPEEIRFVDELPKTITGKIKRFVLREILRQEAERVGS</sequence>
<dbReference type="Pfam" id="PF00501">
    <property type="entry name" value="AMP-binding"/>
    <property type="match status" value="1"/>
</dbReference>
<dbReference type="Gene3D" id="3.30.300.30">
    <property type="match status" value="1"/>
</dbReference>
<evidence type="ECO:0000259" key="3">
    <source>
        <dbReference type="Pfam" id="PF13193"/>
    </source>
</evidence>
<dbReference type="PANTHER" id="PTHR43352:SF1">
    <property type="entry name" value="ANTHRANILATE--COA LIGASE"/>
    <property type="match status" value="1"/>
</dbReference>
<dbReference type="GO" id="GO:0044550">
    <property type="term" value="P:secondary metabolite biosynthetic process"/>
    <property type="evidence" value="ECO:0007669"/>
    <property type="project" value="TreeGrafter"/>
</dbReference>
<feature type="domain" description="AMP-binding enzyme C-terminal" evidence="3">
    <location>
        <begin position="428"/>
        <end position="506"/>
    </location>
</feature>
<evidence type="ECO:0000313" key="5">
    <source>
        <dbReference type="Proteomes" id="UP000078532"/>
    </source>
</evidence>
<dbReference type="Gene3D" id="3.40.50.12780">
    <property type="entry name" value="N-terminal domain of ligase-like"/>
    <property type="match status" value="1"/>
</dbReference>
<dbReference type="PANTHER" id="PTHR43352">
    <property type="entry name" value="ACETYL-COA SYNTHETASE"/>
    <property type="match status" value="1"/>
</dbReference>
<organism evidence="4 5">
    <name type="scientific">Desulfotomaculum copahuensis</name>
    <dbReference type="NCBI Taxonomy" id="1838280"/>
    <lineage>
        <taxon>Bacteria</taxon>
        <taxon>Bacillati</taxon>
        <taxon>Bacillota</taxon>
        <taxon>Clostridia</taxon>
        <taxon>Eubacteriales</taxon>
        <taxon>Desulfotomaculaceae</taxon>
        <taxon>Desulfotomaculum</taxon>
    </lineage>
</organism>
<dbReference type="RefSeq" id="WP_066667090.1">
    <property type="nucleotide sequence ID" value="NZ_LYVF01000069.1"/>
</dbReference>
<evidence type="ECO:0000259" key="2">
    <source>
        <dbReference type="Pfam" id="PF00501"/>
    </source>
</evidence>
<dbReference type="GO" id="GO:0016405">
    <property type="term" value="F:CoA-ligase activity"/>
    <property type="evidence" value="ECO:0007669"/>
    <property type="project" value="InterPro"/>
</dbReference>
<dbReference type="Pfam" id="PF13193">
    <property type="entry name" value="AMP-binding_C"/>
    <property type="match status" value="1"/>
</dbReference>
<proteinExistence type="predicted"/>
<dbReference type="STRING" id="1838280.A6M21_06850"/>
<dbReference type="GO" id="GO:0005524">
    <property type="term" value="F:ATP binding"/>
    <property type="evidence" value="ECO:0007669"/>
    <property type="project" value="InterPro"/>
</dbReference>
<keyword evidence="1 4" id="KW-0436">Ligase</keyword>
<gene>
    <name evidence="4" type="ORF">A6M21_06850</name>
</gene>
<dbReference type="InterPro" id="IPR042099">
    <property type="entry name" value="ANL_N_sf"/>
</dbReference>
<dbReference type="InterPro" id="IPR000873">
    <property type="entry name" value="AMP-dep_synth/lig_dom"/>
</dbReference>
<keyword evidence="5" id="KW-1185">Reference proteome</keyword>
<dbReference type="InterPro" id="IPR011957">
    <property type="entry name" value="Benz_CoA_lig"/>
</dbReference>
<evidence type="ECO:0000313" key="4">
    <source>
        <dbReference type="EMBL" id="OAT85303.1"/>
    </source>
</evidence>
<accession>A0A1B7LGS4</accession>
<protein>
    <submittedName>
        <fullName evidence="4">4-hydroxybenzoate--CoA ligase</fullName>
    </submittedName>
</protein>
<dbReference type="OrthoDB" id="9778383at2"/>
<reference evidence="4 5" key="1">
    <citation type="submission" date="2016-04" db="EMBL/GenBank/DDBJ databases">
        <authorList>
            <person name="Evans L.H."/>
            <person name="Alamgir A."/>
            <person name="Owens N."/>
            <person name="Weber N.D."/>
            <person name="Virtaneva K."/>
            <person name="Barbian K."/>
            <person name="Babar A."/>
            <person name="Rosenke K."/>
        </authorList>
    </citation>
    <scope>NUCLEOTIDE SEQUENCE [LARGE SCALE GENOMIC DNA]</scope>
    <source>
        <strain evidence="4 5">LMa1</strain>
    </source>
</reference>
<dbReference type="NCBIfam" id="TIGR02262">
    <property type="entry name" value="benz_CoA_lig"/>
    <property type="match status" value="1"/>
</dbReference>
<evidence type="ECO:0000256" key="1">
    <source>
        <dbReference type="ARBA" id="ARBA00022598"/>
    </source>
</evidence>